<organism evidence="1 2">
    <name type="scientific">Halovenus rubra</name>
    <dbReference type="NCBI Taxonomy" id="869890"/>
    <lineage>
        <taxon>Archaea</taxon>
        <taxon>Methanobacteriati</taxon>
        <taxon>Methanobacteriota</taxon>
        <taxon>Stenosarchaea group</taxon>
        <taxon>Halobacteria</taxon>
        <taxon>Halobacteriales</taxon>
        <taxon>Haloarculaceae</taxon>
        <taxon>Halovenus</taxon>
    </lineage>
</organism>
<dbReference type="AlphaFoldDB" id="A0ABD5X3Z9"/>
<dbReference type="Proteomes" id="UP001596414">
    <property type="component" value="Unassembled WGS sequence"/>
</dbReference>
<gene>
    <name evidence="1" type="ORF">ACFQJ7_07255</name>
</gene>
<proteinExistence type="predicted"/>
<sequence>MAAVQAQLNPDTILRDVPADRPRYEDGWDDIYKSKFEDLLDNLDSDTLDVIRELLDIDDGTDNLQSEIVSHQAEAVTLYTLYRFLADKRTLLREMAGRYGDEVEEDEEYRYLLQAFLDGNQSFAYQSLLYKEWSDAKNERTYSVENDLPDDYIDRFDDDFRKIQVTLSRRMNTGHFRYEDRNELSFMNSTIFAIDRQTSDRDRRDVVGAQRRRNLRSIFVEVKEEEGVVKIIANNQTIRDTLVEKLEEIFAISLVNVDAVQNQMAVDAAQFESSLRELDDDAEGSEIRLLNVEFRRTETTPSVPLTVSKKSYDTEIRNVVSALAEDVVNPSILNIRRFWFNAYGVDARVHVDIETDENILRLDSDIKTHSGDLSGRIRDTFQDRFGIPLDQEIPLHWVTGERKQVISFILKNPPTYETQNNLYQDLIDDLAELGVVNTHSVDRKQCQGCEEIYEQREDDTCPACGGDLVVFAEFEKVTLSSRGVLNFFQNRLADEGLDYLGTKTEKIYRTEYRFRRVRHEGDIVHVLINTPEVSITPKSIDHLYRSINPVTLLNPGTVKNQRLMGEVLATYLDLSEIIDKYLDDELSDDYITQHIEEVARATEQRAARTAADAYDQLQEIVENPEDYVGGDFELELFHLINQIITNAEQWGTKRRGNLPDGFAELLFSKSQGRFFRSFAWDGKFTTSDELSIDASEAKDLRGYIHRIKDSPDVQSSDTQFRNFVVITNAEPGNFGSRVAERINKMQSWDGIPVLMHVDFLLGLHIGFNENVEAIKRHIQEFYEQFYLILNDGNYYHRDVDDEFYVHLTVEDAGALFENFDEHTTGSSLDISTLRDFMEQDIFP</sequence>
<protein>
    <submittedName>
        <fullName evidence="1">Uncharacterized protein</fullName>
    </submittedName>
</protein>
<reference evidence="1 2" key="1">
    <citation type="journal article" date="2014" name="Int. J. Syst. Evol. Microbiol.">
        <title>Complete genome sequence of Corynebacterium casei LMG S-19264T (=DSM 44701T), isolated from a smear-ripened cheese.</title>
        <authorList>
            <consortium name="US DOE Joint Genome Institute (JGI-PGF)"/>
            <person name="Walter F."/>
            <person name="Albersmeier A."/>
            <person name="Kalinowski J."/>
            <person name="Ruckert C."/>
        </authorList>
    </citation>
    <scope>NUCLEOTIDE SEQUENCE [LARGE SCALE GENOMIC DNA]</scope>
    <source>
        <strain evidence="1 2">CGMCC 4.7215</strain>
    </source>
</reference>
<dbReference type="EMBL" id="JBHSZQ010000009">
    <property type="protein sequence ID" value="MFC7125836.1"/>
    <property type="molecule type" value="Genomic_DNA"/>
</dbReference>
<accession>A0ABD5X3Z9</accession>
<evidence type="ECO:0000313" key="1">
    <source>
        <dbReference type="EMBL" id="MFC7125836.1"/>
    </source>
</evidence>
<dbReference type="RefSeq" id="WP_267638662.1">
    <property type="nucleotide sequence ID" value="NZ_JAODIY010000018.1"/>
</dbReference>
<comment type="caution">
    <text evidence="1">The sequence shown here is derived from an EMBL/GenBank/DDBJ whole genome shotgun (WGS) entry which is preliminary data.</text>
</comment>
<name>A0ABD5X3Z9_9EURY</name>
<evidence type="ECO:0000313" key="2">
    <source>
        <dbReference type="Proteomes" id="UP001596414"/>
    </source>
</evidence>